<keyword evidence="5" id="KW-0372">Hormone</keyword>
<feature type="compositionally biased region" description="Low complexity" evidence="8">
    <location>
        <begin position="63"/>
        <end position="80"/>
    </location>
</feature>
<proteinExistence type="inferred from homology"/>
<dbReference type="PANTHER" id="PTHR33348">
    <property type="entry name" value="PRECURSOR OF CEP5"/>
    <property type="match status" value="1"/>
</dbReference>
<reference evidence="10 11" key="1">
    <citation type="journal article" date="2021" name="Hortic Res">
        <title>The domestication of Cucurbita argyrosperma as revealed by the genome of its wild relative.</title>
        <authorList>
            <person name="Barrera-Redondo J."/>
            <person name="Sanchez-de la Vega G."/>
            <person name="Aguirre-Liguori J.A."/>
            <person name="Castellanos-Morales G."/>
            <person name="Gutierrez-Guerrero Y.T."/>
            <person name="Aguirre-Dugua X."/>
            <person name="Aguirre-Planter E."/>
            <person name="Tenaillon M.I."/>
            <person name="Lira-Saade R."/>
            <person name="Eguiarte L.E."/>
        </authorList>
    </citation>
    <scope>NUCLEOTIDE SEQUENCE [LARGE SCALE GENOMIC DNA]</scope>
    <source>
        <strain evidence="10">JBR-2021</strain>
    </source>
</reference>
<evidence type="ECO:0000256" key="2">
    <source>
        <dbReference type="ARBA" id="ARBA00008963"/>
    </source>
</evidence>
<dbReference type="GO" id="GO:0005179">
    <property type="term" value="F:hormone activity"/>
    <property type="evidence" value="ECO:0007669"/>
    <property type="project" value="UniProtKB-KW"/>
</dbReference>
<evidence type="ECO:0000313" key="10">
    <source>
        <dbReference type="EMBL" id="KAG6595043.1"/>
    </source>
</evidence>
<gene>
    <name evidence="10" type="primary">CEP3</name>
    <name evidence="10" type="ORF">SDJN03_11596</name>
</gene>
<keyword evidence="3" id="KW-0052">Apoplast</keyword>
<evidence type="ECO:0000256" key="3">
    <source>
        <dbReference type="ARBA" id="ARBA00022523"/>
    </source>
</evidence>
<evidence type="ECO:0000256" key="5">
    <source>
        <dbReference type="ARBA" id="ARBA00022702"/>
    </source>
</evidence>
<organism evidence="10 11">
    <name type="scientific">Cucurbita argyrosperma subsp. sororia</name>
    <dbReference type="NCBI Taxonomy" id="37648"/>
    <lineage>
        <taxon>Eukaryota</taxon>
        <taxon>Viridiplantae</taxon>
        <taxon>Streptophyta</taxon>
        <taxon>Embryophyta</taxon>
        <taxon>Tracheophyta</taxon>
        <taxon>Spermatophyta</taxon>
        <taxon>Magnoliopsida</taxon>
        <taxon>eudicotyledons</taxon>
        <taxon>Gunneridae</taxon>
        <taxon>Pentapetalae</taxon>
        <taxon>rosids</taxon>
        <taxon>fabids</taxon>
        <taxon>Cucurbitales</taxon>
        <taxon>Cucurbitaceae</taxon>
        <taxon>Cucurbiteae</taxon>
        <taxon>Cucurbita</taxon>
    </lineage>
</organism>
<comment type="similarity">
    <text evidence="2">Belongs to the C-terminally encoded plant signaling peptide (CEP) family.</text>
</comment>
<dbReference type="GO" id="GO:1902025">
    <property type="term" value="P:nitrate import"/>
    <property type="evidence" value="ECO:0007669"/>
    <property type="project" value="TreeGrafter"/>
</dbReference>
<dbReference type="AlphaFoldDB" id="A0AAV6NB10"/>
<dbReference type="PANTHER" id="PTHR33348:SF40">
    <property type="entry name" value="PRECURSOR OF CEP3"/>
    <property type="match status" value="1"/>
</dbReference>
<evidence type="ECO:0000256" key="7">
    <source>
        <dbReference type="ARBA" id="ARBA00023278"/>
    </source>
</evidence>
<evidence type="ECO:0000256" key="9">
    <source>
        <dbReference type="SAM" id="SignalP"/>
    </source>
</evidence>
<dbReference type="GO" id="GO:0048364">
    <property type="term" value="P:root development"/>
    <property type="evidence" value="ECO:0007669"/>
    <property type="project" value="InterPro"/>
</dbReference>
<feature type="chain" id="PRO_5043798243" evidence="9">
    <location>
        <begin position="28"/>
        <end position="103"/>
    </location>
</feature>
<dbReference type="GO" id="GO:0006995">
    <property type="term" value="P:cellular response to nitrogen starvation"/>
    <property type="evidence" value="ECO:0007669"/>
    <property type="project" value="UniProtKB-ARBA"/>
</dbReference>
<evidence type="ECO:0000256" key="6">
    <source>
        <dbReference type="ARBA" id="ARBA00022729"/>
    </source>
</evidence>
<dbReference type="GO" id="GO:0048046">
    <property type="term" value="C:apoplast"/>
    <property type="evidence" value="ECO:0007669"/>
    <property type="project" value="UniProtKB-SubCell"/>
</dbReference>
<protein>
    <submittedName>
        <fullName evidence="10">Precursor of CEP3</fullName>
    </submittedName>
</protein>
<keyword evidence="6 9" id="KW-0732">Signal</keyword>
<dbReference type="GO" id="GO:2000280">
    <property type="term" value="P:regulation of root development"/>
    <property type="evidence" value="ECO:0007669"/>
    <property type="project" value="TreeGrafter"/>
</dbReference>
<dbReference type="EMBL" id="JAGKQH010000007">
    <property type="protein sequence ID" value="KAG6595043.1"/>
    <property type="molecule type" value="Genomic_DNA"/>
</dbReference>
<dbReference type="InterPro" id="IPR033250">
    <property type="entry name" value="CEP"/>
</dbReference>
<name>A0AAV6NB10_9ROSI</name>
<keyword evidence="7" id="KW-0379">Hydroxylation</keyword>
<feature type="signal peptide" evidence="9">
    <location>
        <begin position="1"/>
        <end position="27"/>
    </location>
</feature>
<dbReference type="Proteomes" id="UP000685013">
    <property type="component" value="Chromosome 7"/>
</dbReference>
<keyword evidence="4" id="KW-0964">Secreted</keyword>
<feature type="non-terminal residue" evidence="10">
    <location>
        <position position="1"/>
    </location>
</feature>
<feature type="region of interest" description="Disordered" evidence="8">
    <location>
        <begin position="54"/>
        <end position="103"/>
    </location>
</feature>
<evidence type="ECO:0000256" key="4">
    <source>
        <dbReference type="ARBA" id="ARBA00022525"/>
    </source>
</evidence>
<dbReference type="GO" id="GO:1901371">
    <property type="term" value="P:regulation of leaf morphogenesis"/>
    <property type="evidence" value="ECO:0007669"/>
    <property type="project" value="TreeGrafter"/>
</dbReference>
<accession>A0AAV6NB10</accession>
<evidence type="ECO:0000256" key="8">
    <source>
        <dbReference type="SAM" id="MobiDB-lite"/>
    </source>
</evidence>
<keyword evidence="11" id="KW-1185">Reference proteome</keyword>
<comment type="caution">
    <text evidence="10">The sequence shown here is derived from an EMBL/GenBank/DDBJ whole genome shotgun (WGS) entry which is preliminary data.</text>
</comment>
<evidence type="ECO:0000313" key="11">
    <source>
        <dbReference type="Proteomes" id="UP000685013"/>
    </source>
</evidence>
<comment type="subcellular location">
    <subcellularLocation>
        <location evidence="1">Secreted</location>
        <location evidence="1">Extracellular space</location>
        <location evidence="1">Apoplast</location>
    </subcellularLocation>
</comment>
<sequence>MPPTNLSLAFLFIALLIFSHFIDSASSRPLKTHTNHQLSARSAKEAHFQFHGQSVAEGKGTDGAVSTPSPPTTAAGSSPGRKMDDFRPTTPGHSPGVGHSIQN</sequence>
<evidence type="ECO:0000256" key="1">
    <source>
        <dbReference type="ARBA" id="ARBA00004271"/>
    </source>
</evidence>